<proteinExistence type="predicted"/>
<reference evidence="2" key="1">
    <citation type="submission" date="2023-07" db="EMBL/GenBank/DDBJ databases">
        <title>draft genome sequence of fig (Ficus carica).</title>
        <authorList>
            <person name="Takahashi T."/>
            <person name="Nishimura K."/>
        </authorList>
    </citation>
    <scope>NUCLEOTIDE SEQUENCE</scope>
</reference>
<comment type="caution">
    <text evidence="2">The sequence shown here is derived from an EMBL/GenBank/DDBJ whole genome shotgun (WGS) entry which is preliminary data.</text>
</comment>
<dbReference type="AlphaFoldDB" id="A0AA88A5T4"/>
<sequence length="186" mass="19819">MDLRIGGAEGEAAVEEGGGVGLGGGSEEVEDGGEIGGRGAVAEADEGEDLAVGLEVLPGGGRSAAEDELEAEAAGVPGLVGERRLLVLRVEAAGGGERDRLVPEQHGRVVPHHHRRHLPDRHHRHPDHAARLDARVRLHSPADPTARTVSNVGYGERKGDYRLPKLCPLESVKLRWRRLPTSPVWL</sequence>
<evidence type="ECO:0000313" key="2">
    <source>
        <dbReference type="EMBL" id="GMN45495.1"/>
    </source>
</evidence>
<protein>
    <submittedName>
        <fullName evidence="2">Uncharacterized protein</fullName>
    </submittedName>
</protein>
<feature type="compositionally biased region" description="Gly residues" evidence="1">
    <location>
        <begin position="16"/>
        <end position="26"/>
    </location>
</feature>
<organism evidence="2 3">
    <name type="scientific">Ficus carica</name>
    <name type="common">Common fig</name>
    <dbReference type="NCBI Taxonomy" id="3494"/>
    <lineage>
        <taxon>Eukaryota</taxon>
        <taxon>Viridiplantae</taxon>
        <taxon>Streptophyta</taxon>
        <taxon>Embryophyta</taxon>
        <taxon>Tracheophyta</taxon>
        <taxon>Spermatophyta</taxon>
        <taxon>Magnoliopsida</taxon>
        <taxon>eudicotyledons</taxon>
        <taxon>Gunneridae</taxon>
        <taxon>Pentapetalae</taxon>
        <taxon>rosids</taxon>
        <taxon>fabids</taxon>
        <taxon>Rosales</taxon>
        <taxon>Moraceae</taxon>
        <taxon>Ficeae</taxon>
        <taxon>Ficus</taxon>
    </lineage>
</organism>
<evidence type="ECO:0000256" key="1">
    <source>
        <dbReference type="SAM" id="MobiDB-lite"/>
    </source>
</evidence>
<name>A0AA88A5T4_FICCA</name>
<dbReference type="EMBL" id="BTGU01000020">
    <property type="protein sequence ID" value="GMN45495.1"/>
    <property type="molecule type" value="Genomic_DNA"/>
</dbReference>
<keyword evidence="3" id="KW-1185">Reference proteome</keyword>
<feature type="region of interest" description="Disordered" evidence="1">
    <location>
        <begin position="108"/>
        <end position="127"/>
    </location>
</feature>
<gene>
    <name evidence="2" type="ORF">TIFTF001_014680</name>
</gene>
<accession>A0AA88A5T4</accession>
<feature type="compositionally biased region" description="Basic residues" evidence="1">
    <location>
        <begin position="109"/>
        <end position="126"/>
    </location>
</feature>
<feature type="region of interest" description="Disordered" evidence="1">
    <location>
        <begin position="1"/>
        <end position="39"/>
    </location>
</feature>
<dbReference type="Proteomes" id="UP001187192">
    <property type="component" value="Unassembled WGS sequence"/>
</dbReference>
<evidence type="ECO:0000313" key="3">
    <source>
        <dbReference type="Proteomes" id="UP001187192"/>
    </source>
</evidence>